<dbReference type="Gene3D" id="1.10.3720.10">
    <property type="entry name" value="MetI-like"/>
    <property type="match status" value="1"/>
</dbReference>
<name>A0A1M7LXK9_9FIRM</name>
<organism evidence="9 10">
    <name type="scientific">Anaerosporobacter mobilis DSM 15930</name>
    <dbReference type="NCBI Taxonomy" id="1120996"/>
    <lineage>
        <taxon>Bacteria</taxon>
        <taxon>Bacillati</taxon>
        <taxon>Bacillota</taxon>
        <taxon>Clostridia</taxon>
        <taxon>Lachnospirales</taxon>
        <taxon>Lachnospiraceae</taxon>
        <taxon>Anaerosporobacter</taxon>
    </lineage>
</organism>
<accession>A0A1M7LXK9</accession>
<keyword evidence="9" id="KW-0762">Sugar transport</keyword>
<protein>
    <submittedName>
        <fullName evidence="9">Multiple sugar transport system permease protein</fullName>
    </submittedName>
</protein>
<keyword evidence="2 7" id="KW-0813">Transport</keyword>
<comment type="similarity">
    <text evidence="7">Belongs to the binding-protein-dependent transport system permease family.</text>
</comment>
<keyword evidence="6 7" id="KW-0472">Membrane</keyword>
<dbReference type="CDD" id="cd06261">
    <property type="entry name" value="TM_PBP2"/>
    <property type="match status" value="1"/>
</dbReference>
<dbReference type="InterPro" id="IPR000515">
    <property type="entry name" value="MetI-like"/>
</dbReference>
<feature type="domain" description="ABC transmembrane type-1" evidence="8">
    <location>
        <begin position="74"/>
        <end position="265"/>
    </location>
</feature>
<feature type="transmembrane region" description="Helical" evidence="7">
    <location>
        <begin position="244"/>
        <end position="265"/>
    </location>
</feature>
<evidence type="ECO:0000256" key="7">
    <source>
        <dbReference type="RuleBase" id="RU363032"/>
    </source>
</evidence>
<dbReference type="InterPro" id="IPR035906">
    <property type="entry name" value="MetI-like_sf"/>
</dbReference>
<dbReference type="Proteomes" id="UP000184038">
    <property type="component" value="Unassembled WGS sequence"/>
</dbReference>
<dbReference type="Pfam" id="PF00528">
    <property type="entry name" value="BPD_transp_1"/>
    <property type="match status" value="1"/>
</dbReference>
<evidence type="ECO:0000313" key="9">
    <source>
        <dbReference type="EMBL" id="SHM83029.1"/>
    </source>
</evidence>
<dbReference type="GO" id="GO:0055085">
    <property type="term" value="P:transmembrane transport"/>
    <property type="evidence" value="ECO:0007669"/>
    <property type="project" value="InterPro"/>
</dbReference>
<sequence length="281" mass="31580">MISKRNNILSGVARVVSMILLLVGAVLILTPLLWTISMALKPDSEIYSSNFFPKVLKWSNFPKALSSIDFFLYLKNTLVILVPNLIGTVFSSALVAYGFSRFNFKWKRGWFLILLATMMLPGQITMIPQFLIFRQMGWVNTPLPLIVPAFFGGGAFNIFLLRQYMSGIPKDFDEAARIDGAGPGRVFWKLMLPMCKPVLTAITIFTFMGVWNDFNGPLIYLYDSKKFTLSIGLSFFKGLYTSKWNLLMAATIIVMIPILILFFVAQEYIIDGISISSGTKG</sequence>
<evidence type="ECO:0000256" key="5">
    <source>
        <dbReference type="ARBA" id="ARBA00022989"/>
    </source>
</evidence>
<feature type="transmembrane region" description="Helical" evidence="7">
    <location>
        <begin position="111"/>
        <end position="133"/>
    </location>
</feature>
<keyword evidence="5 7" id="KW-1133">Transmembrane helix</keyword>
<evidence type="ECO:0000259" key="8">
    <source>
        <dbReference type="PROSITE" id="PS50928"/>
    </source>
</evidence>
<dbReference type="AlphaFoldDB" id="A0A1M7LXK9"/>
<gene>
    <name evidence="9" type="ORF">SAMN02746066_03492</name>
</gene>
<evidence type="ECO:0000256" key="1">
    <source>
        <dbReference type="ARBA" id="ARBA00004651"/>
    </source>
</evidence>
<evidence type="ECO:0000256" key="3">
    <source>
        <dbReference type="ARBA" id="ARBA00022475"/>
    </source>
</evidence>
<reference evidence="9 10" key="1">
    <citation type="submission" date="2016-11" db="EMBL/GenBank/DDBJ databases">
        <authorList>
            <person name="Jaros S."/>
            <person name="Januszkiewicz K."/>
            <person name="Wedrychowicz H."/>
        </authorList>
    </citation>
    <scope>NUCLEOTIDE SEQUENCE [LARGE SCALE GENOMIC DNA]</scope>
    <source>
        <strain evidence="9 10">DSM 15930</strain>
    </source>
</reference>
<dbReference type="STRING" id="1120996.SAMN02746066_03492"/>
<evidence type="ECO:0000256" key="4">
    <source>
        <dbReference type="ARBA" id="ARBA00022692"/>
    </source>
</evidence>
<feature type="transmembrane region" description="Helical" evidence="7">
    <location>
        <begin position="78"/>
        <end position="99"/>
    </location>
</feature>
<keyword evidence="10" id="KW-1185">Reference proteome</keyword>
<comment type="subcellular location">
    <subcellularLocation>
        <location evidence="1 7">Cell membrane</location>
        <topology evidence="1 7">Multi-pass membrane protein</topology>
    </subcellularLocation>
</comment>
<evidence type="ECO:0000256" key="2">
    <source>
        <dbReference type="ARBA" id="ARBA00022448"/>
    </source>
</evidence>
<feature type="transmembrane region" description="Helical" evidence="7">
    <location>
        <begin position="145"/>
        <end position="165"/>
    </location>
</feature>
<evidence type="ECO:0000256" key="6">
    <source>
        <dbReference type="ARBA" id="ARBA00023136"/>
    </source>
</evidence>
<dbReference type="SUPFAM" id="SSF161098">
    <property type="entry name" value="MetI-like"/>
    <property type="match status" value="1"/>
</dbReference>
<dbReference type="GO" id="GO:0005886">
    <property type="term" value="C:plasma membrane"/>
    <property type="evidence" value="ECO:0007669"/>
    <property type="project" value="UniProtKB-SubCell"/>
</dbReference>
<evidence type="ECO:0000313" key="10">
    <source>
        <dbReference type="Proteomes" id="UP000184038"/>
    </source>
</evidence>
<dbReference type="PANTHER" id="PTHR43744:SF6">
    <property type="entry name" value="ABC TRANSPORTER PERMEASE PROTEIN YESQ-RELATED"/>
    <property type="match status" value="1"/>
</dbReference>
<keyword evidence="3" id="KW-1003">Cell membrane</keyword>
<dbReference type="EMBL" id="FRCP01000018">
    <property type="protein sequence ID" value="SHM83029.1"/>
    <property type="molecule type" value="Genomic_DNA"/>
</dbReference>
<dbReference type="PROSITE" id="PS50928">
    <property type="entry name" value="ABC_TM1"/>
    <property type="match status" value="1"/>
</dbReference>
<proteinExistence type="inferred from homology"/>
<dbReference type="PANTHER" id="PTHR43744">
    <property type="entry name" value="ABC TRANSPORTER PERMEASE PROTEIN MG189-RELATED-RELATED"/>
    <property type="match status" value="1"/>
</dbReference>
<feature type="transmembrane region" description="Helical" evidence="7">
    <location>
        <begin position="12"/>
        <end position="34"/>
    </location>
</feature>
<keyword evidence="4 7" id="KW-0812">Transmembrane</keyword>
<feature type="transmembrane region" description="Helical" evidence="7">
    <location>
        <begin position="186"/>
        <end position="211"/>
    </location>
</feature>
<dbReference type="RefSeq" id="WP_073289688.1">
    <property type="nucleotide sequence ID" value="NZ_FRCP01000018.1"/>
</dbReference>
<dbReference type="OrthoDB" id="9787837at2"/>